<keyword evidence="3 6" id="KW-0812">Transmembrane</keyword>
<keyword evidence="5 6" id="KW-0472">Membrane</keyword>
<gene>
    <name evidence="7" type="ORF">SAMN05216244_1313</name>
</gene>
<dbReference type="PANTHER" id="PTHR11101">
    <property type="entry name" value="PHOSPHATE TRANSPORTER"/>
    <property type="match status" value="1"/>
</dbReference>
<evidence type="ECO:0000313" key="8">
    <source>
        <dbReference type="Proteomes" id="UP000182347"/>
    </source>
</evidence>
<dbReference type="STRING" id="482461.SAMN05216244_1313"/>
<dbReference type="OrthoDB" id="19855at2"/>
<dbReference type="Proteomes" id="UP000182347">
    <property type="component" value="Unassembled WGS sequence"/>
</dbReference>
<keyword evidence="4 6" id="KW-1133">Transmembrane helix</keyword>
<dbReference type="EMBL" id="FNHF01000001">
    <property type="protein sequence ID" value="SDL94499.1"/>
    <property type="molecule type" value="Genomic_DNA"/>
</dbReference>
<evidence type="ECO:0000256" key="6">
    <source>
        <dbReference type="RuleBase" id="RU363058"/>
    </source>
</evidence>
<evidence type="ECO:0000313" key="7">
    <source>
        <dbReference type="EMBL" id="SDL94499.1"/>
    </source>
</evidence>
<dbReference type="AlphaFoldDB" id="A0A1G9P6Y4"/>
<dbReference type="GO" id="GO:0035435">
    <property type="term" value="P:phosphate ion transmembrane transport"/>
    <property type="evidence" value="ECO:0007669"/>
    <property type="project" value="TreeGrafter"/>
</dbReference>
<proteinExistence type="inferred from homology"/>
<feature type="transmembrane region" description="Helical" evidence="6">
    <location>
        <begin position="42"/>
        <end position="62"/>
    </location>
</feature>
<feature type="transmembrane region" description="Helical" evidence="6">
    <location>
        <begin position="320"/>
        <end position="341"/>
    </location>
</feature>
<reference evidence="8" key="1">
    <citation type="submission" date="2016-10" db="EMBL/GenBank/DDBJ databases">
        <authorList>
            <person name="Varghese N."/>
            <person name="Submissions S."/>
        </authorList>
    </citation>
    <scope>NUCLEOTIDE SEQUENCE [LARGE SCALE GENOMIC DNA]</scope>
    <source>
        <strain evidence="8">CGMCC 1.6199</strain>
    </source>
</reference>
<comment type="similarity">
    <text evidence="6">Belongs to the inorganic phosphate transporter (PiT) (TC 2.A.20) family.</text>
</comment>
<dbReference type="PANTHER" id="PTHR11101:SF80">
    <property type="entry name" value="PHOSPHATE TRANSPORTER"/>
    <property type="match status" value="1"/>
</dbReference>
<evidence type="ECO:0000256" key="1">
    <source>
        <dbReference type="ARBA" id="ARBA00004141"/>
    </source>
</evidence>
<dbReference type="Pfam" id="PF01384">
    <property type="entry name" value="PHO4"/>
    <property type="match status" value="1"/>
</dbReference>
<feature type="transmembrane region" description="Helical" evidence="6">
    <location>
        <begin position="116"/>
        <end position="145"/>
    </location>
</feature>
<dbReference type="GO" id="GO:0016020">
    <property type="term" value="C:membrane"/>
    <property type="evidence" value="ECO:0007669"/>
    <property type="project" value="UniProtKB-SubCell"/>
</dbReference>
<feature type="transmembrane region" description="Helical" evidence="6">
    <location>
        <begin position="170"/>
        <end position="191"/>
    </location>
</feature>
<sequence>MIMIILAFVIAGFFAMNIGASGAAASMGIAYGSGAIKARKWALFLCAAGVWFGAALGGGEVAKTLGSEIVPESIISVPIVLIILSSAGLALFIANLGGIPLSTSEVTVGAIVGVGIAFQILYVKTLLIIVLCWLFVPCLAFFLAFSINKLIRKIEATFPTMQSDRWKKPLAVLVIFTGFMEAFSAGMNNVANAVGPLVASGMISIGHGTMFGGLFVAVGAFFLGSKVIETNGKKITDLSLLQGSAISGIGAILVITSSLFGIPVPHTQVTTCSILGAGAADQGNRLWKRAIFAKLVKTWLLSPLFSLVISYNLVKIMIDFDLSGVLMILAFVGLVGLLSLWKPVEQATPLYEKPVVLTNQEVIKK</sequence>
<dbReference type="InterPro" id="IPR001204">
    <property type="entry name" value="Phos_transporter"/>
</dbReference>
<organism evidence="7 8">
    <name type="scientific">Sediminibacillus halophilus</name>
    <dbReference type="NCBI Taxonomy" id="482461"/>
    <lineage>
        <taxon>Bacteria</taxon>
        <taxon>Bacillati</taxon>
        <taxon>Bacillota</taxon>
        <taxon>Bacilli</taxon>
        <taxon>Bacillales</taxon>
        <taxon>Bacillaceae</taxon>
        <taxon>Sediminibacillus</taxon>
    </lineage>
</organism>
<evidence type="ECO:0000256" key="5">
    <source>
        <dbReference type="ARBA" id="ARBA00023136"/>
    </source>
</evidence>
<comment type="subcellular location">
    <subcellularLocation>
        <location evidence="1 6">Membrane</location>
        <topology evidence="1 6">Multi-pass membrane protein</topology>
    </subcellularLocation>
</comment>
<name>A0A1G9P6Y4_9BACI</name>
<accession>A0A1G9P6Y4</accession>
<dbReference type="RefSeq" id="WP_074597989.1">
    <property type="nucleotide sequence ID" value="NZ_FNHF01000001.1"/>
</dbReference>
<protein>
    <recommendedName>
        <fullName evidence="6">Phosphate transporter</fullName>
    </recommendedName>
</protein>
<evidence type="ECO:0000256" key="2">
    <source>
        <dbReference type="ARBA" id="ARBA00022448"/>
    </source>
</evidence>
<feature type="transmembrane region" description="Helical" evidence="6">
    <location>
        <begin position="74"/>
        <end position="96"/>
    </location>
</feature>
<evidence type="ECO:0000256" key="3">
    <source>
        <dbReference type="ARBA" id="ARBA00022692"/>
    </source>
</evidence>
<evidence type="ECO:0000256" key="4">
    <source>
        <dbReference type="ARBA" id="ARBA00022989"/>
    </source>
</evidence>
<keyword evidence="2 6" id="KW-0813">Transport</keyword>
<feature type="transmembrane region" description="Helical" evidence="6">
    <location>
        <begin position="295"/>
        <end position="314"/>
    </location>
</feature>
<feature type="transmembrane region" description="Helical" evidence="6">
    <location>
        <begin position="197"/>
        <end position="224"/>
    </location>
</feature>
<keyword evidence="8" id="KW-1185">Reference proteome</keyword>
<dbReference type="GO" id="GO:0005315">
    <property type="term" value="F:phosphate transmembrane transporter activity"/>
    <property type="evidence" value="ECO:0007669"/>
    <property type="project" value="InterPro"/>
</dbReference>
<keyword evidence="6" id="KW-0592">Phosphate transport</keyword>